<dbReference type="PROSITE" id="PS51257">
    <property type="entry name" value="PROKAR_LIPOPROTEIN"/>
    <property type="match status" value="1"/>
</dbReference>
<dbReference type="PROSITE" id="PS51318">
    <property type="entry name" value="TAT"/>
    <property type="match status" value="1"/>
</dbReference>
<accession>A0A1I1M779</accession>
<dbReference type="OrthoDB" id="5582316at2"/>
<dbReference type="AlphaFoldDB" id="A0A1I1M779"/>
<sequence>MDRRGFLTAGAALAVAAAGGWAGCATGSPGARGALTLAGGEPGGTFIKLARLLGRALEEQERFDETTVVFTDGTVENLDLLAAGRVDVAPALADAAAGRTGLVAIAKVYQTLLHCLVAADSPVRTLSDLVGATVSVGPPRSGTAATAARLLQLVGAVPTDGVTRWLEQDPGDGAISLAGGTVDAMFWWGGEPAPEIESLSTVAGFRALDLGGYLPAANAVAMDVYQPARLPGSFYGQADVATLGTSCFLLCRPDLADRVVREVTATVIGPASALVPQPAGGIQYFVPATLADTAPLRLHPAAAAVHRDGYG</sequence>
<dbReference type="Gene3D" id="3.40.190.10">
    <property type="entry name" value="Periplasmic binding protein-like II"/>
    <property type="match status" value="2"/>
</dbReference>
<proteinExistence type="predicted"/>
<name>A0A1I1M779_9ACTN</name>
<evidence type="ECO:0000313" key="1">
    <source>
        <dbReference type="EMBL" id="SFC81259.1"/>
    </source>
</evidence>
<keyword evidence="2" id="KW-1185">Reference proteome</keyword>
<dbReference type="PANTHER" id="PTHR42941:SF1">
    <property type="entry name" value="SLL1037 PROTEIN"/>
    <property type="match status" value="1"/>
</dbReference>
<dbReference type="InterPro" id="IPR011852">
    <property type="entry name" value="TRAP_TAXI"/>
</dbReference>
<protein>
    <recommendedName>
        <fullName evidence="3">TRAP transporter solute receptor, TAXI family</fullName>
    </recommendedName>
</protein>
<dbReference type="Proteomes" id="UP000199022">
    <property type="component" value="Unassembled WGS sequence"/>
</dbReference>
<dbReference type="Pfam" id="PF16868">
    <property type="entry name" value="NMT1_3"/>
    <property type="match status" value="1"/>
</dbReference>
<evidence type="ECO:0008006" key="3">
    <source>
        <dbReference type="Google" id="ProtNLM"/>
    </source>
</evidence>
<dbReference type="PANTHER" id="PTHR42941">
    <property type="entry name" value="SLL1037 PROTEIN"/>
    <property type="match status" value="1"/>
</dbReference>
<reference evidence="2" key="1">
    <citation type="submission" date="2016-10" db="EMBL/GenBank/DDBJ databases">
        <authorList>
            <person name="Varghese N."/>
            <person name="Submissions S."/>
        </authorList>
    </citation>
    <scope>NUCLEOTIDE SEQUENCE [LARGE SCALE GENOMIC DNA]</scope>
    <source>
        <strain evidence="2">DSM 45962</strain>
    </source>
</reference>
<dbReference type="EMBL" id="FOMD01000002">
    <property type="protein sequence ID" value="SFC81259.1"/>
    <property type="molecule type" value="Genomic_DNA"/>
</dbReference>
<dbReference type="InterPro" id="IPR006311">
    <property type="entry name" value="TAT_signal"/>
</dbReference>
<dbReference type="SUPFAM" id="SSF53850">
    <property type="entry name" value="Periplasmic binding protein-like II"/>
    <property type="match status" value="1"/>
</dbReference>
<dbReference type="STRING" id="1225127.SAMN05661030_1590"/>
<organism evidence="1 2">
    <name type="scientific">Klenkia taihuensis</name>
    <dbReference type="NCBI Taxonomy" id="1225127"/>
    <lineage>
        <taxon>Bacteria</taxon>
        <taxon>Bacillati</taxon>
        <taxon>Actinomycetota</taxon>
        <taxon>Actinomycetes</taxon>
        <taxon>Geodermatophilales</taxon>
        <taxon>Geodermatophilaceae</taxon>
        <taxon>Klenkia</taxon>
    </lineage>
</organism>
<gene>
    <name evidence="1" type="ORF">SAMN05661030_1590</name>
</gene>
<evidence type="ECO:0000313" key="2">
    <source>
        <dbReference type="Proteomes" id="UP000199022"/>
    </source>
</evidence>
<dbReference type="RefSeq" id="WP_091556506.1">
    <property type="nucleotide sequence ID" value="NZ_BNAC01000006.1"/>
</dbReference>
<dbReference type="NCBIfam" id="TIGR02122">
    <property type="entry name" value="TRAP_TAXI"/>
    <property type="match status" value="1"/>
</dbReference>